<dbReference type="AlphaFoldDB" id="K2JHT6"/>
<evidence type="ECO:0000313" key="4">
    <source>
        <dbReference type="Proteomes" id="UP000014115"/>
    </source>
</evidence>
<evidence type="ECO:0000256" key="1">
    <source>
        <dbReference type="SAM" id="Phobius"/>
    </source>
</evidence>
<keyword evidence="1" id="KW-0472">Membrane</keyword>
<keyword evidence="1" id="KW-0812">Transmembrane</keyword>
<reference evidence="3 4" key="1">
    <citation type="journal article" date="2012" name="J. Bacteriol.">
        <title>Genome Sequence of Idiomarina xiamenensis Type Strain 10-D-4.</title>
        <authorList>
            <person name="Lai Q."/>
            <person name="Wang L."/>
            <person name="Wang W."/>
            <person name="Shao Z."/>
        </authorList>
    </citation>
    <scope>NUCLEOTIDE SEQUENCE [LARGE SCALE GENOMIC DNA]</scope>
    <source>
        <strain evidence="3 4">10-D-4</strain>
    </source>
</reference>
<feature type="signal peptide" evidence="2">
    <location>
        <begin position="1"/>
        <end position="21"/>
    </location>
</feature>
<dbReference type="RefSeq" id="WP_008489041.1">
    <property type="nucleotide sequence ID" value="NZ_AMRG01000010.1"/>
</dbReference>
<evidence type="ECO:0000256" key="2">
    <source>
        <dbReference type="SAM" id="SignalP"/>
    </source>
</evidence>
<proteinExistence type="predicted"/>
<evidence type="ECO:0000313" key="3">
    <source>
        <dbReference type="EMBL" id="EKE82946.1"/>
    </source>
</evidence>
<dbReference type="eggNOG" id="ENOG5031QB9">
    <property type="taxonomic scope" value="Bacteria"/>
</dbReference>
<keyword evidence="4" id="KW-1185">Reference proteome</keyword>
<sequence>MRRPLPWLALWVLLLSLPLQALSQRTDANNELTLSGPGVVSKEGYFTLQVGVPVSVGQAAQPLQIAMSEHADMSAVSATYRPLGDFQQLTLSGFADGSYYFQARLDDAGNDAAEPLLSDIVRVDVKHYSHAQAYGLFIAGALLFSILVILVLCLHRTRNTDNHG</sequence>
<protein>
    <submittedName>
        <fullName evidence="3">Uncharacterized protein</fullName>
    </submittedName>
</protein>
<gene>
    <name evidence="3" type="ORF">A10D4_08904</name>
</gene>
<keyword evidence="2" id="KW-0732">Signal</keyword>
<comment type="caution">
    <text evidence="3">The sequence shown here is derived from an EMBL/GenBank/DDBJ whole genome shotgun (WGS) entry which is preliminary data.</text>
</comment>
<name>K2JHT6_9GAMM</name>
<organism evidence="3 4">
    <name type="scientific">Idiomarina xiamenensis 10-D-4</name>
    <dbReference type="NCBI Taxonomy" id="740709"/>
    <lineage>
        <taxon>Bacteria</taxon>
        <taxon>Pseudomonadati</taxon>
        <taxon>Pseudomonadota</taxon>
        <taxon>Gammaproteobacteria</taxon>
        <taxon>Alteromonadales</taxon>
        <taxon>Idiomarinaceae</taxon>
        <taxon>Idiomarina</taxon>
    </lineage>
</organism>
<feature type="chain" id="PRO_5003861452" evidence="2">
    <location>
        <begin position="22"/>
        <end position="164"/>
    </location>
</feature>
<dbReference type="STRING" id="740709.A10D4_08904"/>
<accession>K2JHT6</accession>
<dbReference type="EMBL" id="AMRG01000010">
    <property type="protein sequence ID" value="EKE82946.1"/>
    <property type="molecule type" value="Genomic_DNA"/>
</dbReference>
<feature type="transmembrane region" description="Helical" evidence="1">
    <location>
        <begin position="133"/>
        <end position="154"/>
    </location>
</feature>
<keyword evidence="1" id="KW-1133">Transmembrane helix</keyword>
<dbReference type="PATRIC" id="fig|740709.3.peg.1800"/>
<dbReference type="Proteomes" id="UP000014115">
    <property type="component" value="Unassembled WGS sequence"/>
</dbReference>
<dbReference type="OrthoDB" id="6194313at2"/>